<dbReference type="AlphaFoldDB" id="A0A0E9VM42"/>
<accession>A0A0E9VM42</accession>
<reference evidence="1" key="2">
    <citation type="journal article" date="2015" name="Fish Shellfish Immunol.">
        <title>Early steps in the European eel (Anguilla anguilla)-Vibrio vulnificus interaction in the gills: Role of the RtxA13 toxin.</title>
        <authorList>
            <person name="Callol A."/>
            <person name="Pajuelo D."/>
            <person name="Ebbesson L."/>
            <person name="Teles M."/>
            <person name="MacKenzie S."/>
            <person name="Amaro C."/>
        </authorList>
    </citation>
    <scope>NUCLEOTIDE SEQUENCE</scope>
</reference>
<proteinExistence type="predicted"/>
<name>A0A0E9VM42_ANGAN</name>
<evidence type="ECO:0000313" key="1">
    <source>
        <dbReference type="EMBL" id="JAH79096.1"/>
    </source>
</evidence>
<protein>
    <submittedName>
        <fullName evidence="1">Uncharacterized protein</fullName>
    </submittedName>
</protein>
<reference evidence="1" key="1">
    <citation type="submission" date="2014-11" db="EMBL/GenBank/DDBJ databases">
        <authorList>
            <person name="Amaro Gonzalez C."/>
        </authorList>
    </citation>
    <scope>NUCLEOTIDE SEQUENCE</scope>
</reference>
<dbReference type="EMBL" id="GBXM01029481">
    <property type="protein sequence ID" value="JAH79096.1"/>
    <property type="molecule type" value="Transcribed_RNA"/>
</dbReference>
<organism evidence="1">
    <name type="scientific">Anguilla anguilla</name>
    <name type="common">European freshwater eel</name>
    <name type="synonym">Muraena anguilla</name>
    <dbReference type="NCBI Taxonomy" id="7936"/>
    <lineage>
        <taxon>Eukaryota</taxon>
        <taxon>Metazoa</taxon>
        <taxon>Chordata</taxon>
        <taxon>Craniata</taxon>
        <taxon>Vertebrata</taxon>
        <taxon>Euteleostomi</taxon>
        <taxon>Actinopterygii</taxon>
        <taxon>Neopterygii</taxon>
        <taxon>Teleostei</taxon>
        <taxon>Anguilliformes</taxon>
        <taxon>Anguillidae</taxon>
        <taxon>Anguilla</taxon>
    </lineage>
</organism>
<sequence>MKIFAFHHFADIAECIYTPFTELH</sequence>